<keyword evidence="4" id="KW-0804">Transcription</keyword>
<protein>
    <submittedName>
        <fullName evidence="7">TetR family transcriptional regulator C-terminal domain-containing protein</fullName>
    </submittedName>
</protein>
<gene>
    <name evidence="7" type="ORF">GCM10010439_65500</name>
</gene>
<dbReference type="PANTHER" id="PTHR30055">
    <property type="entry name" value="HTH-TYPE TRANSCRIPTIONAL REGULATOR RUTR"/>
    <property type="match status" value="1"/>
</dbReference>
<dbReference type="Pfam" id="PF00440">
    <property type="entry name" value="TetR_N"/>
    <property type="match status" value="1"/>
</dbReference>
<dbReference type="InterPro" id="IPR001647">
    <property type="entry name" value="HTH_TetR"/>
</dbReference>
<dbReference type="InterPro" id="IPR050109">
    <property type="entry name" value="HTH-type_TetR-like_transc_reg"/>
</dbReference>
<keyword evidence="1" id="KW-0678">Repressor</keyword>
<evidence type="ECO:0000256" key="4">
    <source>
        <dbReference type="ARBA" id="ARBA00023163"/>
    </source>
</evidence>
<evidence type="ECO:0000313" key="7">
    <source>
        <dbReference type="EMBL" id="GAA2737008.1"/>
    </source>
</evidence>
<name>A0ABN3UPW3_9ACTN</name>
<proteinExistence type="predicted"/>
<dbReference type="PANTHER" id="PTHR30055:SF226">
    <property type="entry name" value="HTH-TYPE TRANSCRIPTIONAL REGULATOR PKSA"/>
    <property type="match status" value="1"/>
</dbReference>
<comment type="caution">
    <text evidence="7">The sequence shown here is derived from an EMBL/GenBank/DDBJ whole genome shotgun (WGS) entry which is preliminary data.</text>
</comment>
<organism evidence="7 8">
    <name type="scientific">Actinocorallia aurantiaca</name>
    <dbReference type="NCBI Taxonomy" id="46204"/>
    <lineage>
        <taxon>Bacteria</taxon>
        <taxon>Bacillati</taxon>
        <taxon>Actinomycetota</taxon>
        <taxon>Actinomycetes</taxon>
        <taxon>Streptosporangiales</taxon>
        <taxon>Thermomonosporaceae</taxon>
        <taxon>Actinocorallia</taxon>
    </lineage>
</organism>
<dbReference type="InterPro" id="IPR036271">
    <property type="entry name" value="Tet_transcr_reg_TetR-rel_C_sf"/>
</dbReference>
<keyword evidence="8" id="KW-1185">Reference proteome</keyword>
<accession>A0ABN3UPW3</accession>
<dbReference type="InterPro" id="IPR009057">
    <property type="entry name" value="Homeodomain-like_sf"/>
</dbReference>
<sequence length="196" mass="22124">MPRIVDHEARRRELTEALWRVIYRDGIETVSVRSVAAEAGCSPGALRHYFPEQKDLIVSAMDQMSGRAGERITTLDPAGTPVDRLLAYCEQLIPMDAERRFEAEAWLGFITRARRDADLKELSTRVQHTLRGFLSHLLDELGFDVGEAVRLHALVDGLTLHLLLYPEQLTPERAREQLRAHLVRLPRKDAGAAAPL</sequence>
<dbReference type="Pfam" id="PF13977">
    <property type="entry name" value="TetR_C_6"/>
    <property type="match status" value="1"/>
</dbReference>
<feature type="DNA-binding region" description="H-T-H motif" evidence="5">
    <location>
        <begin position="31"/>
        <end position="50"/>
    </location>
</feature>
<evidence type="ECO:0000256" key="2">
    <source>
        <dbReference type="ARBA" id="ARBA00023015"/>
    </source>
</evidence>
<keyword evidence="3 5" id="KW-0238">DNA-binding</keyword>
<dbReference type="RefSeq" id="WP_344456576.1">
    <property type="nucleotide sequence ID" value="NZ_BAAATZ010000034.1"/>
</dbReference>
<dbReference type="SUPFAM" id="SSF46689">
    <property type="entry name" value="Homeodomain-like"/>
    <property type="match status" value="1"/>
</dbReference>
<evidence type="ECO:0000256" key="1">
    <source>
        <dbReference type="ARBA" id="ARBA00022491"/>
    </source>
</evidence>
<reference evidence="7 8" key="1">
    <citation type="journal article" date="2019" name="Int. J. Syst. Evol. Microbiol.">
        <title>The Global Catalogue of Microorganisms (GCM) 10K type strain sequencing project: providing services to taxonomists for standard genome sequencing and annotation.</title>
        <authorList>
            <consortium name="The Broad Institute Genomics Platform"/>
            <consortium name="The Broad Institute Genome Sequencing Center for Infectious Disease"/>
            <person name="Wu L."/>
            <person name="Ma J."/>
        </authorList>
    </citation>
    <scope>NUCLEOTIDE SEQUENCE [LARGE SCALE GENOMIC DNA]</scope>
    <source>
        <strain evidence="7 8">JCM 8201</strain>
    </source>
</reference>
<evidence type="ECO:0000256" key="3">
    <source>
        <dbReference type="ARBA" id="ARBA00023125"/>
    </source>
</evidence>
<dbReference type="Gene3D" id="1.10.357.10">
    <property type="entry name" value="Tetracycline Repressor, domain 2"/>
    <property type="match status" value="1"/>
</dbReference>
<dbReference type="EMBL" id="BAAATZ010000034">
    <property type="protein sequence ID" value="GAA2737008.1"/>
    <property type="molecule type" value="Genomic_DNA"/>
</dbReference>
<dbReference type="PROSITE" id="PS50977">
    <property type="entry name" value="HTH_TETR_2"/>
    <property type="match status" value="1"/>
</dbReference>
<keyword evidence="2" id="KW-0805">Transcription regulation</keyword>
<evidence type="ECO:0000256" key="5">
    <source>
        <dbReference type="PROSITE-ProRule" id="PRU00335"/>
    </source>
</evidence>
<feature type="domain" description="HTH tetR-type" evidence="6">
    <location>
        <begin position="8"/>
        <end position="68"/>
    </location>
</feature>
<evidence type="ECO:0000313" key="8">
    <source>
        <dbReference type="Proteomes" id="UP001501842"/>
    </source>
</evidence>
<dbReference type="InterPro" id="IPR039538">
    <property type="entry name" value="BetI_C"/>
</dbReference>
<dbReference type="Proteomes" id="UP001501842">
    <property type="component" value="Unassembled WGS sequence"/>
</dbReference>
<evidence type="ECO:0000259" key="6">
    <source>
        <dbReference type="PROSITE" id="PS50977"/>
    </source>
</evidence>
<dbReference type="SUPFAM" id="SSF48498">
    <property type="entry name" value="Tetracyclin repressor-like, C-terminal domain"/>
    <property type="match status" value="1"/>
</dbReference>